<comment type="caution">
    <text evidence="1">The sequence shown here is derived from an EMBL/GenBank/DDBJ whole genome shotgun (WGS) entry which is preliminary data.</text>
</comment>
<dbReference type="RefSeq" id="WP_160803124.1">
    <property type="nucleotide sequence ID" value="NZ_WUUL01000018.1"/>
</dbReference>
<evidence type="ECO:0000313" key="2">
    <source>
        <dbReference type="Proteomes" id="UP000430692"/>
    </source>
</evidence>
<dbReference type="AlphaFoldDB" id="A0A6I4W0P8"/>
<protein>
    <submittedName>
        <fullName evidence="1">Uncharacterized protein</fullName>
    </submittedName>
</protein>
<name>A0A6I4W0P8_9BACL</name>
<accession>A0A6I4W0P8</accession>
<keyword evidence="2" id="KW-1185">Reference proteome</keyword>
<reference evidence="1 2" key="1">
    <citation type="submission" date="2019-12" db="EMBL/GenBank/DDBJ databases">
        <title>Whole-genome analyses of novel actinobacteria.</title>
        <authorList>
            <person name="Sahin N."/>
            <person name="Saygin H."/>
        </authorList>
    </citation>
    <scope>NUCLEOTIDE SEQUENCE [LARGE SCALE GENOMIC DNA]</scope>
    <source>
        <strain evidence="1 2">KC615</strain>
    </source>
</reference>
<gene>
    <name evidence="1" type="ORF">GSM42_19005</name>
</gene>
<sequence length="63" mass="6669">MKPTVGRIVYYKSYGTTGGEYGSEDRASIITGIVDDITVHLAVLNPTGLFFNTNVKQGDSGGS</sequence>
<proteinExistence type="predicted"/>
<dbReference type="EMBL" id="WUUL01000018">
    <property type="protein sequence ID" value="MXQ55775.1"/>
    <property type="molecule type" value="Genomic_DNA"/>
</dbReference>
<dbReference type="Proteomes" id="UP000430692">
    <property type="component" value="Unassembled WGS sequence"/>
</dbReference>
<evidence type="ECO:0000313" key="1">
    <source>
        <dbReference type="EMBL" id="MXQ55775.1"/>
    </source>
</evidence>
<organism evidence="1 2">
    <name type="scientific">Shimazuella alba</name>
    <dbReference type="NCBI Taxonomy" id="2690964"/>
    <lineage>
        <taxon>Bacteria</taxon>
        <taxon>Bacillati</taxon>
        <taxon>Bacillota</taxon>
        <taxon>Bacilli</taxon>
        <taxon>Bacillales</taxon>
        <taxon>Thermoactinomycetaceae</taxon>
        <taxon>Shimazuella</taxon>
    </lineage>
</organism>